<name>A0A9Q9BP83_9STAP</name>
<dbReference type="EMBL" id="CP073809">
    <property type="protein sequence ID" value="UTH14735.1"/>
    <property type="molecule type" value="Genomic_DNA"/>
</dbReference>
<evidence type="ECO:0000256" key="2">
    <source>
        <dbReference type="ARBA" id="ARBA00023125"/>
    </source>
</evidence>
<dbReference type="InterPro" id="IPR013762">
    <property type="entry name" value="Integrase-like_cat_sf"/>
</dbReference>
<dbReference type="GO" id="GO:0015074">
    <property type="term" value="P:DNA integration"/>
    <property type="evidence" value="ECO:0007669"/>
    <property type="project" value="InterPro"/>
</dbReference>
<evidence type="ECO:0000313" key="6">
    <source>
        <dbReference type="Proteomes" id="UP001057381"/>
    </source>
</evidence>
<dbReference type="SUPFAM" id="SSF56349">
    <property type="entry name" value="DNA breaking-rejoining enzymes"/>
    <property type="match status" value="1"/>
</dbReference>
<dbReference type="PROSITE" id="PS51898">
    <property type="entry name" value="TYR_RECOMBINASE"/>
    <property type="match status" value="1"/>
</dbReference>
<evidence type="ECO:0000313" key="5">
    <source>
        <dbReference type="EMBL" id="UTH14735.1"/>
    </source>
</evidence>
<accession>A0A9Q9BP83</accession>
<gene>
    <name evidence="5" type="ORF">KFV11_05120</name>
</gene>
<dbReference type="GO" id="GO:0003677">
    <property type="term" value="F:DNA binding"/>
    <property type="evidence" value="ECO:0007669"/>
    <property type="project" value="UniProtKB-KW"/>
</dbReference>
<dbReference type="Proteomes" id="UP001057381">
    <property type="component" value="Chromosome"/>
</dbReference>
<keyword evidence="3" id="KW-0233">DNA recombination</keyword>
<dbReference type="RefSeq" id="WP_254250510.1">
    <property type="nucleotide sequence ID" value="NZ_CP073809.1"/>
</dbReference>
<feature type="domain" description="Tyr recombinase" evidence="4">
    <location>
        <begin position="179"/>
        <end position="376"/>
    </location>
</feature>
<dbReference type="PANTHER" id="PTHR30349">
    <property type="entry name" value="PHAGE INTEGRASE-RELATED"/>
    <property type="match status" value="1"/>
</dbReference>
<dbReference type="KEGG" id="mequ:KFV11_05120"/>
<keyword evidence="2" id="KW-0238">DNA-binding</keyword>
<evidence type="ECO:0000259" key="4">
    <source>
        <dbReference type="PROSITE" id="PS51898"/>
    </source>
</evidence>
<dbReference type="InterPro" id="IPR002104">
    <property type="entry name" value="Integrase_catalytic"/>
</dbReference>
<dbReference type="InterPro" id="IPR050090">
    <property type="entry name" value="Tyrosine_recombinase_XerCD"/>
</dbReference>
<evidence type="ECO:0000256" key="3">
    <source>
        <dbReference type="ARBA" id="ARBA00023172"/>
    </source>
</evidence>
<dbReference type="CDD" id="cd01189">
    <property type="entry name" value="INT_ICEBs1_C_like"/>
    <property type="match status" value="1"/>
</dbReference>
<dbReference type="Gene3D" id="1.10.443.10">
    <property type="entry name" value="Intergrase catalytic core"/>
    <property type="match status" value="1"/>
</dbReference>
<sequence length="386" mass="45149">MASIDKHGKGYRVRVYYKDEEGKRKAITETGIKTMAEAKKTAARIEADLDKNIIMQSVPTLYDYIDQYIETYRVGKVSVASTDIDRWSKKRLFKIVKYDKTTKERSEIQLYDENIKLDKVTGTMHQGIINQLFEHEFSLSTIKKTNSLMYRVMERARYDGYITFNPAEMIEYKIIDEKKNAEYIPHDKIEPFLADVKRRNVYHYFLFRLIIETGLRVGEACALTFQDIDRANNTIHVTKSYDQKRDMLGPTKTKHHRNVYITQSLSNELFKMLQLHNANKIINQSLYSNKYNFIFVDDYGQPISRSSIHNSMIYCSNKILGSQLSVHKLRHTHATLLLEAGVPMKVIQDRLGHQSMEMTERVYSHVTPAMKEEGMDAFNQYIKNVF</sequence>
<dbReference type="PANTHER" id="PTHR30349:SF64">
    <property type="entry name" value="PROPHAGE INTEGRASE INTD-RELATED"/>
    <property type="match status" value="1"/>
</dbReference>
<evidence type="ECO:0000256" key="1">
    <source>
        <dbReference type="ARBA" id="ARBA00008857"/>
    </source>
</evidence>
<dbReference type="Pfam" id="PF14657">
    <property type="entry name" value="Arm-DNA-bind_4"/>
    <property type="match status" value="1"/>
</dbReference>
<dbReference type="Pfam" id="PF00589">
    <property type="entry name" value="Phage_integrase"/>
    <property type="match status" value="1"/>
</dbReference>
<organism evidence="5 6">
    <name type="scientific">Macrococcus equipercicus</name>
    <dbReference type="NCBI Taxonomy" id="69967"/>
    <lineage>
        <taxon>Bacteria</taxon>
        <taxon>Bacillati</taxon>
        <taxon>Bacillota</taxon>
        <taxon>Bacilli</taxon>
        <taxon>Bacillales</taxon>
        <taxon>Staphylococcaceae</taxon>
        <taxon>Macrococcus</taxon>
    </lineage>
</organism>
<reference evidence="5" key="1">
    <citation type="submission" date="2021-04" db="EMBL/GenBank/DDBJ databases">
        <title>Complete Genome Sequences of Macrococcus spp. from dog and cattle.</title>
        <authorList>
            <person name="Schwendener S."/>
            <person name="Perreten V."/>
        </authorList>
    </citation>
    <scope>NUCLEOTIDE SEQUENCE</scope>
    <source>
        <strain evidence="5">Epi0143-OL</strain>
    </source>
</reference>
<dbReference type="InterPro" id="IPR010998">
    <property type="entry name" value="Integrase_recombinase_N"/>
</dbReference>
<dbReference type="AlphaFoldDB" id="A0A9Q9BP83"/>
<dbReference type="Gene3D" id="1.10.150.130">
    <property type="match status" value="1"/>
</dbReference>
<protein>
    <submittedName>
        <fullName evidence="5">Site-specific integrase</fullName>
    </submittedName>
</protein>
<dbReference type="InterPro" id="IPR011010">
    <property type="entry name" value="DNA_brk_join_enz"/>
</dbReference>
<comment type="similarity">
    <text evidence="1">Belongs to the 'phage' integrase family.</text>
</comment>
<proteinExistence type="inferred from homology"/>
<dbReference type="GO" id="GO:0006310">
    <property type="term" value="P:DNA recombination"/>
    <property type="evidence" value="ECO:0007669"/>
    <property type="project" value="UniProtKB-KW"/>
</dbReference>
<dbReference type="InterPro" id="IPR028259">
    <property type="entry name" value="AP2-like_int_N"/>
</dbReference>